<evidence type="ECO:0000259" key="5">
    <source>
        <dbReference type="PROSITE" id="PS50240"/>
    </source>
</evidence>
<dbReference type="SMART" id="SM00020">
    <property type="entry name" value="Tryp_SPc"/>
    <property type="match status" value="1"/>
</dbReference>
<dbReference type="SUPFAM" id="SSF49854">
    <property type="entry name" value="Spermadhesin, CUB domain"/>
    <property type="match status" value="1"/>
</dbReference>
<dbReference type="InterPro" id="IPR051487">
    <property type="entry name" value="Ser/Thr_Proteases_Immune/Dev"/>
</dbReference>
<gene>
    <name evidence="6" type="ORF">HZH66_014613</name>
</gene>
<dbReference type="Gene3D" id="2.40.10.10">
    <property type="entry name" value="Trypsin-like serine proteases"/>
    <property type="match status" value="1"/>
</dbReference>
<dbReference type="PROSITE" id="PS00134">
    <property type="entry name" value="TRYPSIN_HIS"/>
    <property type="match status" value="1"/>
</dbReference>
<protein>
    <recommendedName>
        <fullName evidence="8">Venom serine protease 34</fullName>
    </recommendedName>
</protein>
<dbReference type="PROSITE" id="PS01180">
    <property type="entry name" value="CUB"/>
    <property type="match status" value="1"/>
</dbReference>
<dbReference type="PROSITE" id="PS50240">
    <property type="entry name" value="TRYPSIN_DOM"/>
    <property type="match status" value="1"/>
</dbReference>
<dbReference type="SUPFAM" id="SSF50494">
    <property type="entry name" value="Trypsin-like serine proteases"/>
    <property type="match status" value="1"/>
</dbReference>
<dbReference type="FunFam" id="2.40.10.10:FF:000068">
    <property type="entry name" value="transmembrane protease serine 2"/>
    <property type="match status" value="1"/>
</dbReference>
<sequence>MNCKYENEEYKKERKREHKRFSVVIDKTQVLYLFFQVTIAMKQDKFIPLFCVLLSIIESKNIVHPDCDYTQELEPEVNYHIYNPGYPNYYLGKHNCRWSVTSNTRIKLNCTVFNVPSNSNCSLDFMKIEVDDGIEYVLCGLNSFPVESLTSKMTIEFHSKRNTYGGKFQCDLKTIEEECRCGWTNPSRIVGGVETGINEYPMMAGIVNFEKSFFYCGATIITTQHVLTAAHCVVRYIKNFSILGVIVGKHNIWPDNDTKATQLYLIDDIIIHPNYKLKLNDLAVIKLQKRLEYSMRIGPACLPFYYMQQNFTGAVVTAVGWGRTNFYGVKSQVLRKVDLHVVSTKKCLKYHFLATPKQLCTFDMGKDACQFDSGGPILWQNPKSKRIFLLGVINYGRTCADEAPGVNLRVTSYLDFITRSTPGEIYCQAY</sequence>
<evidence type="ECO:0000313" key="6">
    <source>
        <dbReference type="EMBL" id="KAF7380258.1"/>
    </source>
</evidence>
<dbReference type="CDD" id="cd00190">
    <property type="entry name" value="Tryp_SPc"/>
    <property type="match status" value="1"/>
</dbReference>
<dbReference type="InterPro" id="IPR018114">
    <property type="entry name" value="TRYPSIN_HIS"/>
</dbReference>
<evidence type="ECO:0000256" key="1">
    <source>
        <dbReference type="ARBA" id="ARBA00023157"/>
    </source>
</evidence>
<dbReference type="InterPro" id="IPR001314">
    <property type="entry name" value="Peptidase_S1A"/>
</dbReference>
<evidence type="ECO:0000256" key="3">
    <source>
        <dbReference type="PROSITE-ProRule" id="PRU00059"/>
    </source>
</evidence>
<keyword evidence="1" id="KW-1015">Disulfide bond</keyword>
<dbReference type="InterPro" id="IPR009003">
    <property type="entry name" value="Peptidase_S1_PA"/>
</dbReference>
<evidence type="ECO:0000256" key="2">
    <source>
        <dbReference type="ARBA" id="ARBA00024195"/>
    </source>
</evidence>
<dbReference type="CDD" id="cd00041">
    <property type="entry name" value="CUB"/>
    <property type="match status" value="1"/>
</dbReference>
<proteinExistence type="inferred from homology"/>
<dbReference type="Pfam" id="PF00089">
    <property type="entry name" value="Trypsin"/>
    <property type="match status" value="1"/>
</dbReference>
<dbReference type="EMBL" id="JACSEA010000022">
    <property type="protein sequence ID" value="KAF7380258.1"/>
    <property type="molecule type" value="Genomic_DNA"/>
</dbReference>
<dbReference type="InterPro" id="IPR001254">
    <property type="entry name" value="Trypsin_dom"/>
</dbReference>
<dbReference type="InterPro" id="IPR035914">
    <property type="entry name" value="Sperma_CUB_dom_sf"/>
</dbReference>
<dbReference type="InterPro" id="IPR043504">
    <property type="entry name" value="Peptidase_S1_PA_chymotrypsin"/>
</dbReference>
<evidence type="ECO:0000313" key="7">
    <source>
        <dbReference type="Proteomes" id="UP000614350"/>
    </source>
</evidence>
<comment type="caution">
    <text evidence="6">The sequence shown here is derived from an EMBL/GenBank/DDBJ whole genome shotgun (WGS) entry which is preliminary data.</text>
</comment>
<organism evidence="6 7">
    <name type="scientific">Vespula vulgaris</name>
    <name type="common">Yellow jacket</name>
    <name type="synonym">Wasp</name>
    <dbReference type="NCBI Taxonomy" id="7454"/>
    <lineage>
        <taxon>Eukaryota</taxon>
        <taxon>Metazoa</taxon>
        <taxon>Ecdysozoa</taxon>
        <taxon>Arthropoda</taxon>
        <taxon>Hexapoda</taxon>
        <taxon>Insecta</taxon>
        <taxon>Pterygota</taxon>
        <taxon>Neoptera</taxon>
        <taxon>Endopterygota</taxon>
        <taxon>Hymenoptera</taxon>
        <taxon>Apocrita</taxon>
        <taxon>Aculeata</taxon>
        <taxon>Vespoidea</taxon>
        <taxon>Vespidae</taxon>
        <taxon>Vespinae</taxon>
        <taxon>Vespula</taxon>
    </lineage>
</organism>
<dbReference type="Proteomes" id="UP000614350">
    <property type="component" value="Unassembled WGS sequence"/>
</dbReference>
<dbReference type="PRINTS" id="PR00722">
    <property type="entry name" value="CHYMOTRYPSIN"/>
</dbReference>
<accession>A0A834J1P8</accession>
<comment type="caution">
    <text evidence="3">Lacks conserved residue(s) required for the propagation of feature annotation.</text>
</comment>
<keyword evidence="7" id="KW-1185">Reference proteome</keyword>
<dbReference type="GO" id="GO:0006508">
    <property type="term" value="P:proteolysis"/>
    <property type="evidence" value="ECO:0007669"/>
    <property type="project" value="InterPro"/>
</dbReference>
<dbReference type="Pfam" id="PF00431">
    <property type="entry name" value="CUB"/>
    <property type="match status" value="1"/>
</dbReference>
<dbReference type="PANTHER" id="PTHR24256">
    <property type="entry name" value="TRYPTASE-RELATED"/>
    <property type="match status" value="1"/>
</dbReference>
<dbReference type="AlphaFoldDB" id="A0A834J1P8"/>
<dbReference type="GO" id="GO:0004252">
    <property type="term" value="F:serine-type endopeptidase activity"/>
    <property type="evidence" value="ECO:0007669"/>
    <property type="project" value="InterPro"/>
</dbReference>
<evidence type="ECO:0008006" key="8">
    <source>
        <dbReference type="Google" id="ProtNLM"/>
    </source>
</evidence>
<feature type="domain" description="Peptidase S1" evidence="5">
    <location>
        <begin position="189"/>
        <end position="422"/>
    </location>
</feature>
<feature type="domain" description="CUB" evidence="4">
    <location>
        <begin position="67"/>
        <end position="175"/>
    </location>
</feature>
<dbReference type="Gene3D" id="2.60.120.290">
    <property type="entry name" value="Spermadhesin, CUB domain"/>
    <property type="match status" value="1"/>
</dbReference>
<evidence type="ECO:0000259" key="4">
    <source>
        <dbReference type="PROSITE" id="PS01180"/>
    </source>
</evidence>
<comment type="similarity">
    <text evidence="2">Belongs to the peptidase S1 family. CLIP subfamily.</text>
</comment>
<name>A0A834J1P8_VESVU</name>
<reference evidence="6" key="1">
    <citation type="journal article" date="2020" name="G3 (Bethesda)">
        <title>High-Quality Assemblies for Three Invasive Social Wasps from the &lt;i&gt;Vespula&lt;/i&gt; Genus.</title>
        <authorList>
            <person name="Harrop T.W.R."/>
            <person name="Guhlin J."/>
            <person name="McLaughlin G.M."/>
            <person name="Permina E."/>
            <person name="Stockwell P."/>
            <person name="Gilligan J."/>
            <person name="Le Lec M.F."/>
            <person name="Gruber M.A.M."/>
            <person name="Quinn O."/>
            <person name="Lovegrove M."/>
            <person name="Duncan E.J."/>
            <person name="Remnant E.J."/>
            <person name="Van Eeckhoven J."/>
            <person name="Graham B."/>
            <person name="Knapp R.A."/>
            <person name="Langford K.W."/>
            <person name="Kronenberg Z."/>
            <person name="Press M.O."/>
            <person name="Eacker S.M."/>
            <person name="Wilson-Rankin E.E."/>
            <person name="Purcell J."/>
            <person name="Lester P.J."/>
            <person name="Dearden P.K."/>
        </authorList>
    </citation>
    <scope>NUCLEOTIDE SEQUENCE</scope>
    <source>
        <strain evidence="6">Marl-1</strain>
    </source>
</reference>
<dbReference type="InterPro" id="IPR000859">
    <property type="entry name" value="CUB_dom"/>
</dbReference>